<keyword evidence="4" id="KW-0808">Transferase</keyword>
<name>A0AAW1PFQ3_9CHLO</name>
<evidence type="ECO:0000313" key="12">
    <source>
        <dbReference type="Proteomes" id="UP001489004"/>
    </source>
</evidence>
<protein>
    <submittedName>
        <fullName evidence="11">Uncharacterized protein</fullName>
    </submittedName>
</protein>
<evidence type="ECO:0000256" key="3">
    <source>
        <dbReference type="ARBA" id="ARBA00009105"/>
    </source>
</evidence>
<keyword evidence="8" id="KW-0333">Golgi apparatus</keyword>
<keyword evidence="7" id="KW-1133">Transmembrane helix</keyword>
<dbReference type="Proteomes" id="UP001489004">
    <property type="component" value="Unassembled WGS sequence"/>
</dbReference>
<keyword evidence="12" id="KW-1185">Reference proteome</keyword>
<evidence type="ECO:0000313" key="11">
    <source>
        <dbReference type="EMBL" id="KAK9807632.1"/>
    </source>
</evidence>
<dbReference type="InterPro" id="IPR022751">
    <property type="entry name" value="Alpha_mannosyltransferase"/>
</dbReference>
<dbReference type="Pfam" id="PF11051">
    <property type="entry name" value="Mannosyl_trans3"/>
    <property type="match status" value="1"/>
</dbReference>
<evidence type="ECO:0000256" key="4">
    <source>
        <dbReference type="ARBA" id="ARBA00022679"/>
    </source>
</evidence>
<dbReference type="PANTHER" id="PTHR31646:SF1">
    <property type="entry name" value="ALPHA-1,2-MANNOSYLTRANSFERASE MNN2"/>
    <property type="match status" value="1"/>
</dbReference>
<evidence type="ECO:0000256" key="5">
    <source>
        <dbReference type="ARBA" id="ARBA00022692"/>
    </source>
</evidence>
<accession>A0AAW1PFQ3</accession>
<dbReference type="GO" id="GO:0000139">
    <property type="term" value="C:Golgi membrane"/>
    <property type="evidence" value="ECO:0007669"/>
    <property type="project" value="UniProtKB-SubCell"/>
</dbReference>
<evidence type="ECO:0000256" key="1">
    <source>
        <dbReference type="ARBA" id="ARBA00004394"/>
    </source>
</evidence>
<evidence type="ECO:0000256" key="9">
    <source>
        <dbReference type="ARBA" id="ARBA00023136"/>
    </source>
</evidence>
<sequence>MHTNWTRPEADFAAPPTRGIIIPSGGTVLVTNAYIVIKILREFHNCKLPIDVVYNGPKELDEQTKRVLESKWENVSVIDAQDFPYPAHHRPVAVEHFVFKTYAFYHARFDQVLVLDSDSLPLRDPEELFNSREFQRSGNLFWADFSSKFPSKAYALFGLPTPEPSAHWLRTTESGEFLFDRRVLADVAEWIWFVNSVGPSGIYKYMWGDKDTFQLAFNLAGKGDAFRQVPQYPRALLCKVPGVGDKYDHVGMLQSDMAGKPMFAHRTHVGKFRPHDKRSCYGINYISVPLSEQRGKTLHGWGVFPDGVKDIIDIRPRDSCNFTRPVYYNEECGADVESTAFPFPVFSIEDFDEPMKEVVYASYRAFWEVKALVKQGEILAHTCKTYDLGGKGNDC</sequence>
<evidence type="ECO:0000256" key="7">
    <source>
        <dbReference type="ARBA" id="ARBA00022989"/>
    </source>
</evidence>
<dbReference type="Gene3D" id="3.90.550.10">
    <property type="entry name" value="Spore Coat Polysaccharide Biosynthesis Protein SpsA, Chain A"/>
    <property type="match status" value="1"/>
</dbReference>
<dbReference type="GO" id="GO:0046354">
    <property type="term" value="P:mannan biosynthetic process"/>
    <property type="evidence" value="ECO:0007669"/>
    <property type="project" value="TreeGrafter"/>
</dbReference>
<gene>
    <name evidence="11" type="ORF">WJX72_004823</name>
</gene>
<comment type="caution">
    <text evidence="11">The sequence shown here is derived from an EMBL/GenBank/DDBJ whole genome shotgun (WGS) entry which is preliminary data.</text>
</comment>
<evidence type="ECO:0000256" key="8">
    <source>
        <dbReference type="ARBA" id="ARBA00023034"/>
    </source>
</evidence>
<reference evidence="11 12" key="1">
    <citation type="journal article" date="2024" name="Nat. Commun.">
        <title>Phylogenomics reveals the evolutionary origins of lichenization in chlorophyte algae.</title>
        <authorList>
            <person name="Puginier C."/>
            <person name="Libourel C."/>
            <person name="Otte J."/>
            <person name="Skaloud P."/>
            <person name="Haon M."/>
            <person name="Grisel S."/>
            <person name="Petersen M."/>
            <person name="Berrin J.G."/>
            <person name="Delaux P.M."/>
            <person name="Dal Grande F."/>
            <person name="Keller J."/>
        </authorList>
    </citation>
    <scope>NUCLEOTIDE SEQUENCE [LARGE SCALE GENOMIC DNA]</scope>
    <source>
        <strain evidence="11 12">SAG 2043</strain>
    </source>
</reference>
<keyword evidence="9" id="KW-0472">Membrane</keyword>
<evidence type="ECO:0000256" key="10">
    <source>
        <dbReference type="ARBA" id="ARBA00037847"/>
    </source>
</evidence>
<organism evidence="11 12">
    <name type="scientific">[Myrmecia] bisecta</name>
    <dbReference type="NCBI Taxonomy" id="41462"/>
    <lineage>
        <taxon>Eukaryota</taxon>
        <taxon>Viridiplantae</taxon>
        <taxon>Chlorophyta</taxon>
        <taxon>core chlorophytes</taxon>
        <taxon>Trebouxiophyceae</taxon>
        <taxon>Trebouxiales</taxon>
        <taxon>Trebouxiaceae</taxon>
        <taxon>Myrmecia</taxon>
    </lineage>
</organism>
<proteinExistence type="inferred from homology"/>
<keyword evidence="5" id="KW-0812">Transmembrane</keyword>
<evidence type="ECO:0000256" key="2">
    <source>
        <dbReference type="ARBA" id="ARBA00004606"/>
    </source>
</evidence>
<dbReference type="PANTHER" id="PTHR31646">
    <property type="entry name" value="ALPHA-1,2-MANNOSYLTRANSFERASE MNN2"/>
    <property type="match status" value="1"/>
</dbReference>
<dbReference type="EMBL" id="JALJOR010000012">
    <property type="protein sequence ID" value="KAK9807632.1"/>
    <property type="molecule type" value="Genomic_DNA"/>
</dbReference>
<dbReference type="InterPro" id="IPR029044">
    <property type="entry name" value="Nucleotide-diphossugar_trans"/>
</dbReference>
<keyword evidence="6" id="KW-0735">Signal-anchor</keyword>
<comment type="similarity">
    <text evidence="3">Belongs to the MNN1/MNT family.</text>
</comment>
<dbReference type="SUPFAM" id="SSF53448">
    <property type="entry name" value="Nucleotide-diphospho-sugar transferases"/>
    <property type="match status" value="1"/>
</dbReference>
<evidence type="ECO:0000256" key="6">
    <source>
        <dbReference type="ARBA" id="ARBA00022968"/>
    </source>
</evidence>
<dbReference type="AlphaFoldDB" id="A0AAW1PFQ3"/>
<dbReference type="GO" id="GO:0000026">
    <property type="term" value="F:alpha-1,2-mannosyltransferase activity"/>
    <property type="evidence" value="ECO:0007669"/>
    <property type="project" value="TreeGrafter"/>
</dbReference>
<comment type="subcellular location">
    <subcellularLocation>
        <location evidence="10">Endomembrane system</location>
        <topology evidence="10">Single-pass membrane protein</topology>
    </subcellularLocation>
    <subcellularLocation>
        <location evidence="1">Golgi apparatus membrane</location>
    </subcellularLocation>
    <subcellularLocation>
        <location evidence="2">Membrane</location>
        <topology evidence="2">Single-pass type II membrane protein</topology>
    </subcellularLocation>
</comment>